<protein>
    <recommendedName>
        <fullName evidence="1">J domain-containing protein</fullName>
    </recommendedName>
</protein>
<dbReference type="PROSITE" id="PS50076">
    <property type="entry name" value="DNAJ_2"/>
    <property type="match status" value="1"/>
</dbReference>
<feature type="domain" description="J" evidence="1">
    <location>
        <begin position="3"/>
        <end position="66"/>
    </location>
</feature>
<dbReference type="InterPro" id="IPR001623">
    <property type="entry name" value="DnaJ_domain"/>
</dbReference>
<evidence type="ECO:0000313" key="2">
    <source>
        <dbReference type="EMBL" id="QHU20553.1"/>
    </source>
</evidence>
<dbReference type="InterPro" id="IPR036869">
    <property type="entry name" value="J_dom_sf"/>
</dbReference>
<dbReference type="AlphaFoldDB" id="A0A6C0KTG0"/>
<accession>A0A6C0KTG0</accession>
<name>A0A6C0KTG0_9ZZZZ</name>
<dbReference type="SUPFAM" id="SSF46565">
    <property type="entry name" value="Chaperone J-domain"/>
    <property type="match status" value="1"/>
</dbReference>
<evidence type="ECO:0000259" key="1">
    <source>
        <dbReference type="PROSITE" id="PS50076"/>
    </source>
</evidence>
<reference evidence="2" key="1">
    <citation type="journal article" date="2020" name="Nature">
        <title>Giant virus diversity and host interactions through global metagenomics.</title>
        <authorList>
            <person name="Schulz F."/>
            <person name="Roux S."/>
            <person name="Paez-Espino D."/>
            <person name="Jungbluth S."/>
            <person name="Walsh D.A."/>
            <person name="Denef V.J."/>
            <person name="McMahon K.D."/>
            <person name="Konstantinidis K.T."/>
            <person name="Eloe-Fadrosh E.A."/>
            <person name="Kyrpides N.C."/>
            <person name="Woyke T."/>
        </authorList>
    </citation>
    <scope>NUCLEOTIDE SEQUENCE</scope>
    <source>
        <strain evidence="2">GVMAG-S-3300013093-109</strain>
    </source>
</reference>
<sequence>MEKSLELLEFKSMDEVTPETLKRAFKEAVVKTHPDRGGKDGDFDNVLSAYLYLTNVVKRMSGGRDGNQTIYVEDVKQTRDTQFISELNNMMNEIFDKMDNSNHRAFNESFNAQFEKLHIKEQERGYGDWLHSVEEDTSVTDGKYGSATLKEKPSFSSNQLNQAFETNVTLGKPVPTALILHLDQMASLSGPARGTSLIQKAGHSFTSDPDSNPEYTDLHDAFTSDNTIFDKLPTYEEKPKTFDELLKERDMVYTTELDRDLEAIAAYEKQKMEEEKAHKQSVAEYFKKTASSNWALPTTIFKKENSFVKEF</sequence>
<dbReference type="Gene3D" id="1.10.287.110">
    <property type="entry name" value="DnaJ domain"/>
    <property type="match status" value="1"/>
</dbReference>
<dbReference type="EMBL" id="MN740969">
    <property type="protein sequence ID" value="QHU20553.1"/>
    <property type="molecule type" value="Genomic_DNA"/>
</dbReference>
<proteinExistence type="predicted"/>
<organism evidence="2">
    <name type="scientific">viral metagenome</name>
    <dbReference type="NCBI Taxonomy" id="1070528"/>
    <lineage>
        <taxon>unclassified sequences</taxon>
        <taxon>metagenomes</taxon>
        <taxon>organismal metagenomes</taxon>
    </lineage>
</organism>